<dbReference type="RefSeq" id="XP_070891029.1">
    <property type="nucleotide sequence ID" value="XM_071035687.1"/>
</dbReference>
<feature type="transmembrane region" description="Helical" evidence="1">
    <location>
        <begin position="109"/>
        <end position="131"/>
    </location>
</feature>
<dbReference type="Proteomes" id="UP001610432">
    <property type="component" value="Unassembled WGS sequence"/>
</dbReference>
<gene>
    <name evidence="3" type="ORF">BJX67DRAFT_97860</name>
</gene>
<dbReference type="Pfam" id="PF12697">
    <property type="entry name" value="Abhydrolase_6"/>
    <property type="match status" value="1"/>
</dbReference>
<name>A0ABR4M631_9EURO</name>
<dbReference type="PANTHER" id="PTHR37017:SF3">
    <property type="entry name" value="AB HYDROLASE-1 DOMAIN-CONTAINING PROTEIN"/>
    <property type="match status" value="1"/>
</dbReference>
<evidence type="ECO:0000313" key="4">
    <source>
        <dbReference type="Proteomes" id="UP001610432"/>
    </source>
</evidence>
<evidence type="ECO:0000256" key="1">
    <source>
        <dbReference type="SAM" id="Phobius"/>
    </source>
</evidence>
<dbReference type="InterPro" id="IPR052897">
    <property type="entry name" value="Sec-Metab_Biosynth_Hydrolase"/>
</dbReference>
<feature type="domain" description="AB hydrolase-1" evidence="2">
    <location>
        <begin position="7"/>
        <end position="179"/>
    </location>
</feature>
<protein>
    <recommendedName>
        <fullName evidence="2">AB hydrolase-1 domain-containing protein</fullName>
    </recommendedName>
</protein>
<sequence length="186" mass="20060">MSNPPTVVLIPGSWHQPTYYDPIIKPLQGQYGLKCVAVSLPSTTGNPVATFKDDLDAARESISRETIQGRNVVVLAHSYGGMVGNSAIKGFAKPRVPSTGRSTGQPQTLAGHVIGLVLLASGFTLAGLSFMDPCFGHPPPFWHVNDVSGFAELVANPRELFYHDVPAEEVEFWVSQLTPQSLKSLF</sequence>
<dbReference type="Gene3D" id="3.40.50.1820">
    <property type="entry name" value="alpha/beta hydrolase"/>
    <property type="match status" value="1"/>
</dbReference>
<reference evidence="3 4" key="1">
    <citation type="submission" date="2024-07" db="EMBL/GenBank/DDBJ databases">
        <title>Section-level genome sequencing and comparative genomics of Aspergillus sections Usti and Cavernicolus.</title>
        <authorList>
            <consortium name="Lawrence Berkeley National Laboratory"/>
            <person name="Nybo J.L."/>
            <person name="Vesth T.C."/>
            <person name="Theobald S."/>
            <person name="Frisvad J.C."/>
            <person name="Larsen T.O."/>
            <person name="Kjaerboelling I."/>
            <person name="Rothschild-Mancinelli K."/>
            <person name="Lyhne E.K."/>
            <person name="Kogle M.E."/>
            <person name="Barry K."/>
            <person name="Clum A."/>
            <person name="Na H."/>
            <person name="Ledsgaard L."/>
            <person name="Lin J."/>
            <person name="Lipzen A."/>
            <person name="Kuo A."/>
            <person name="Riley R."/>
            <person name="Mondo S."/>
            <person name="Labutti K."/>
            <person name="Haridas S."/>
            <person name="Pangalinan J."/>
            <person name="Salamov A.A."/>
            <person name="Simmons B.A."/>
            <person name="Magnuson J.K."/>
            <person name="Chen J."/>
            <person name="Drula E."/>
            <person name="Henrissat B."/>
            <person name="Wiebenga A."/>
            <person name="Lubbers R.J."/>
            <person name="Gomes A.C."/>
            <person name="Macurrencykelacurrency M.R."/>
            <person name="Stajich J."/>
            <person name="Grigoriev I.V."/>
            <person name="Mortensen U.H."/>
            <person name="De Vries R.P."/>
            <person name="Baker S.E."/>
            <person name="Andersen M.R."/>
        </authorList>
    </citation>
    <scope>NUCLEOTIDE SEQUENCE [LARGE SCALE GENOMIC DNA]</scope>
    <source>
        <strain evidence="3 4">CBS 449.75</strain>
    </source>
</reference>
<organism evidence="3 4">
    <name type="scientific">Aspergillus lucknowensis</name>
    <dbReference type="NCBI Taxonomy" id="176173"/>
    <lineage>
        <taxon>Eukaryota</taxon>
        <taxon>Fungi</taxon>
        <taxon>Dikarya</taxon>
        <taxon>Ascomycota</taxon>
        <taxon>Pezizomycotina</taxon>
        <taxon>Eurotiomycetes</taxon>
        <taxon>Eurotiomycetidae</taxon>
        <taxon>Eurotiales</taxon>
        <taxon>Aspergillaceae</taxon>
        <taxon>Aspergillus</taxon>
        <taxon>Aspergillus subgen. Nidulantes</taxon>
    </lineage>
</organism>
<evidence type="ECO:0000313" key="3">
    <source>
        <dbReference type="EMBL" id="KAL2872050.1"/>
    </source>
</evidence>
<keyword evidence="1" id="KW-0472">Membrane</keyword>
<dbReference type="InterPro" id="IPR000073">
    <property type="entry name" value="AB_hydrolase_1"/>
</dbReference>
<keyword evidence="1" id="KW-1133">Transmembrane helix</keyword>
<comment type="caution">
    <text evidence="3">The sequence shown here is derived from an EMBL/GenBank/DDBJ whole genome shotgun (WGS) entry which is preliminary data.</text>
</comment>
<dbReference type="InterPro" id="IPR029058">
    <property type="entry name" value="AB_hydrolase_fold"/>
</dbReference>
<proteinExistence type="predicted"/>
<accession>A0ABR4M631</accession>
<evidence type="ECO:0000259" key="2">
    <source>
        <dbReference type="Pfam" id="PF12697"/>
    </source>
</evidence>
<dbReference type="GeneID" id="98150759"/>
<keyword evidence="4" id="KW-1185">Reference proteome</keyword>
<dbReference type="PANTHER" id="PTHR37017">
    <property type="entry name" value="AB HYDROLASE-1 DOMAIN-CONTAINING PROTEIN-RELATED"/>
    <property type="match status" value="1"/>
</dbReference>
<dbReference type="SUPFAM" id="SSF53474">
    <property type="entry name" value="alpha/beta-Hydrolases"/>
    <property type="match status" value="1"/>
</dbReference>
<keyword evidence="1" id="KW-0812">Transmembrane</keyword>
<dbReference type="EMBL" id="JBFXLQ010000002">
    <property type="protein sequence ID" value="KAL2872050.1"/>
    <property type="molecule type" value="Genomic_DNA"/>
</dbReference>